<feature type="compositionally biased region" description="Acidic residues" evidence="1">
    <location>
        <begin position="371"/>
        <end position="382"/>
    </location>
</feature>
<feature type="compositionally biased region" description="Low complexity" evidence="1">
    <location>
        <begin position="460"/>
        <end position="472"/>
    </location>
</feature>
<accession>A0AA38HZB4</accession>
<feature type="compositionally biased region" description="Basic residues" evidence="1">
    <location>
        <begin position="496"/>
        <end position="596"/>
    </location>
</feature>
<feature type="compositionally biased region" description="Basic and acidic residues" evidence="1">
    <location>
        <begin position="383"/>
        <end position="418"/>
    </location>
</feature>
<dbReference type="PANTHER" id="PTHR31518">
    <property type="entry name" value="ARGININE/SERINE-RICH PROTEIN PNISR"/>
    <property type="match status" value="1"/>
</dbReference>
<dbReference type="Pfam" id="PF15996">
    <property type="entry name" value="PNISR"/>
    <property type="match status" value="1"/>
</dbReference>
<reference evidence="2" key="1">
    <citation type="journal article" date="2023" name="G3 (Bethesda)">
        <title>Whole genome assemblies of Zophobas morio and Tenebrio molitor.</title>
        <authorList>
            <person name="Kaur S."/>
            <person name="Stinson S.A."/>
            <person name="diCenzo G.C."/>
        </authorList>
    </citation>
    <scope>NUCLEOTIDE SEQUENCE</scope>
    <source>
        <strain evidence="2">QUZm001</strain>
    </source>
</reference>
<feature type="region of interest" description="Disordered" evidence="1">
    <location>
        <begin position="47"/>
        <end position="302"/>
    </location>
</feature>
<evidence type="ECO:0000313" key="3">
    <source>
        <dbReference type="Proteomes" id="UP001168821"/>
    </source>
</evidence>
<feature type="compositionally biased region" description="Polar residues" evidence="1">
    <location>
        <begin position="134"/>
        <end position="176"/>
    </location>
</feature>
<dbReference type="InterPro" id="IPR031937">
    <property type="entry name" value="PNISR"/>
</dbReference>
<organism evidence="2 3">
    <name type="scientific">Zophobas morio</name>
    <dbReference type="NCBI Taxonomy" id="2755281"/>
    <lineage>
        <taxon>Eukaryota</taxon>
        <taxon>Metazoa</taxon>
        <taxon>Ecdysozoa</taxon>
        <taxon>Arthropoda</taxon>
        <taxon>Hexapoda</taxon>
        <taxon>Insecta</taxon>
        <taxon>Pterygota</taxon>
        <taxon>Neoptera</taxon>
        <taxon>Endopterygota</taxon>
        <taxon>Coleoptera</taxon>
        <taxon>Polyphaga</taxon>
        <taxon>Cucujiformia</taxon>
        <taxon>Tenebrionidae</taxon>
        <taxon>Zophobas</taxon>
    </lineage>
</organism>
<comment type="caution">
    <text evidence="2">The sequence shown here is derived from an EMBL/GenBank/DDBJ whole genome shotgun (WGS) entry which is preliminary data.</text>
</comment>
<feature type="compositionally biased region" description="Low complexity" evidence="1">
    <location>
        <begin position="481"/>
        <end position="490"/>
    </location>
</feature>
<proteinExistence type="predicted"/>
<dbReference type="EMBL" id="JALNTZ010000008">
    <property type="protein sequence ID" value="KAJ3643829.1"/>
    <property type="molecule type" value="Genomic_DNA"/>
</dbReference>
<feature type="region of interest" description="Disordered" evidence="1">
    <location>
        <begin position="328"/>
        <end position="596"/>
    </location>
</feature>
<protein>
    <recommendedName>
        <fullName evidence="4">Arginine/serine-rich protein PNISR</fullName>
    </recommendedName>
</protein>
<dbReference type="AlphaFoldDB" id="A0AA38HZB4"/>
<feature type="compositionally biased region" description="Polar residues" evidence="1">
    <location>
        <begin position="419"/>
        <end position="433"/>
    </location>
</feature>
<dbReference type="Proteomes" id="UP001168821">
    <property type="component" value="Unassembled WGS sequence"/>
</dbReference>
<feature type="compositionally biased region" description="Basic and acidic residues" evidence="1">
    <location>
        <begin position="218"/>
        <end position="272"/>
    </location>
</feature>
<feature type="compositionally biased region" description="Pro residues" evidence="1">
    <location>
        <begin position="117"/>
        <end position="131"/>
    </location>
</feature>
<sequence>MYSGSDSTESQNYSQWALNPSTYQSMSNEQVDWAALAQQWIIMKEAGPPPVMSSESPKLPPKKEQLNEGGEAPMDVENEKEESASDWNPVPNQQTNNWSWNAQSQTWGWNNAWTPPTGVPPPAPLKPPLLPTPSNYNQFSAPPDSGNDNANFPGYNSTSNNEYSSGYWTSAGSSKQIKPHNRRFSKVNVPRPVQPVVTEAPPALDASKRKQLPAWIREGLEKMERDKQKQLEREKEKQEREEYNEKLKQNEKETMEILKSTIKEQQRSKFESDGDYSDEEVPERKKVVQHPEPVPLTPAEQMMNVRRTMTEILLKVTNREIELICREELQRHHKKRKASDQRVSAPSGANVTAKLGLGIYGGGSGSSSSGESDEENGEEKDSDTELKDSIKRKKAEFSKTEREIEDKLAEAESRKQEAVSRSPSPDTNDNDTQVDAKVQGNRKRRSLSDSKSSVKRTKSRSSSSSSDDASSYSRKHRGSGHRSSTSSSGGHDAKKASKRGRSRSRTRSRTPDKSRHKSVKAKAKRSRSRSTSKQRKGRYARRSRSRSSSYRRRRSRSGRRSRSPYAKSRRSRSRSRSRRRRSRSSSSGRGKRSHRR</sequence>
<evidence type="ECO:0000313" key="2">
    <source>
        <dbReference type="EMBL" id="KAJ3643829.1"/>
    </source>
</evidence>
<evidence type="ECO:0008006" key="4">
    <source>
        <dbReference type="Google" id="ProtNLM"/>
    </source>
</evidence>
<gene>
    <name evidence="2" type="ORF">Zmor_026516</name>
</gene>
<evidence type="ECO:0000256" key="1">
    <source>
        <dbReference type="SAM" id="MobiDB-lite"/>
    </source>
</evidence>
<name>A0AA38HZB4_9CUCU</name>
<feature type="compositionally biased region" description="Polar residues" evidence="1">
    <location>
        <begin position="341"/>
        <end position="350"/>
    </location>
</feature>
<keyword evidence="3" id="KW-1185">Reference proteome</keyword>
<feature type="compositionally biased region" description="Polar residues" evidence="1">
    <location>
        <begin position="90"/>
        <end position="113"/>
    </location>
</feature>